<evidence type="ECO:0000256" key="1">
    <source>
        <dbReference type="SAM" id="MobiDB-lite"/>
    </source>
</evidence>
<keyword evidence="2" id="KW-1133">Transmembrane helix</keyword>
<evidence type="ECO:0000256" key="3">
    <source>
        <dbReference type="SAM" id="SignalP"/>
    </source>
</evidence>
<protein>
    <recommendedName>
        <fullName evidence="6">MYXO-CTERM domain-containing protein</fullName>
    </recommendedName>
</protein>
<feature type="transmembrane region" description="Helical" evidence="2">
    <location>
        <begin position="414"/>
        <end position="438"/>
    </location>
</feature>
<feature type="region of interest" description="Disordered" evidence="1">
    <location>
        <begin position="390"/>
        <end position="420"/>
    </location>
</feature>
<dbReference type="RefSeq" id="WP_272458357.1">
    <property type="nucleotide sequence ID" value="NZ_JAGTJJ010000002.1"/>
</dbReference>
<comment type="caution">
    <text evidence="4">The sequence shown here is derived from an EMBL/GenBank/DDBJ whole genome shotgun (WGS) entry which is preliminary data.</text>
</comment>
<organism evidence="4 5">
    <name type="scientific">Polyangium jinanense</name>
    <dbReference type="NCBI Taxonomy" id="2829994"/>
    <lineage>
        <taxon>Bacteria</taxon>
        <taxon>Pseudomonadati</taxon>
        <taxon>Myxococcota</taxon>
        <taxon>Polyangia</taxon>
        <taxon>Polyangiales</taxon>
        <taxon>Polyangiaceae</taxon>
        <taxon>Polyangium</taxon>
    </lineage>
</organism>
<keyword evidence="2" id="KW-0472">Membrane</keyword>
<sequence length="451" mass="46633">MLTYSTLGPRLRRPLFAGLFTAIAVTHASIALADPIELSAPIDVGATLPAISESPDGEAEFLDERRDDYAVAVHGSSMLVTWVEGVRDLYAAIVDAEQGVVVPRFLVYSAETRLYAVRAVFADGAYRIAVGDQEGLYTGTRLFAVDEAGAVGDPETYGLEEQGLVECGPLALEARSTGLVLSCANGPVAALPKAGEPSTLFWPTSSPLIDIACRAAPCVAGFQLNDSNPLLNVALATLDDANTDPKPTFLGFRDATYARIAVALTGAGTLAVSWSYILPPGSQNGENREHIHGWFLAADGSIRTLDNLAEAPGIRDPRLATNGTSVALAYRTNGGGSSIVALDADGAPRGETAVITTQPSLDIRLAASSDGSYALAYDDGARLFVRTARLDPKGEDPGPGGGTPTPTETSSGCAVAGGGASSSAGVALAVAFGASLVVRRRRRRGVSTMPG</sequence>
<keyword evidence="2" id="KW-0812">Transmembrane</keyword>
<gene>
    <name evidence="4" type="ORF">KEG57_08500</name>
</gene>
<accession>A0A9X3X0G8</accession>
<feature type="signal peptide" evidence="3">
    <location>
        <begin position="1"/>
        <end position="33"/>
    </location>
</feature>
<dbReference type="AlphaFoldDB" id="A0A9X3X0G8"/>
<dbReference type="NCBIfam" id="TIGR03901">
    <property type="entry name" value="MYXO-CTERM"/>
    <property type="match status" value="1"/>
</dbReference>
<reference evidence="4 5" key="1">
    <citation type="submission" date="2021-04" db="EMBL/GenBank/DDBJ databases">
        <title>Genome analysis of Polyangium sp.</title>
        <authorList>
            <person name="Li Y."/>
            <person name="Wang J."/>
        </authorList>
    </citation>
    <scope>NUCLEOTIDE SEQUENCE [LARGE SCALE GENOMIC DNA]</scope>
    <source>
        <strain evidence="4 5">SDU14</strain>
    </source>
</reference>
<name>A0A9X3X0G8_9BACT</name>
<evidence type="ECO:0008006" key="6">
    <source>
        <dbReference type="Google" id="ProtNLM"/>
    </source>
</evidence>
<evidence type="ECO:0000313" key="5">
    <source>
        <dbReference type="Proteomes" id="UP001151081"/>
    </source>
</evidence>
<feature type="compositionally biased region" description="Low complexity" evidence="1">
    <location>
        <begin position="404"/>
        <end position="414"/>
    </location>
</feature>
<dbReference type="InterPro" id="IPR024038">
    <property type="entry name" value="MYXO-CTERM"/>
</dbReference>
<feature type="chain" id="PRO_5040847656" description="MYXO-CTERM domain-containing protein" evidence="3">
    <location>
        <begin position="34"/>
        <end position="451"/>
    </location>
</feature>
<evidence type="ECO:0000313" key="4">
    <source>
        <dbReference type="EMBL" id="MDC3980530.1"/>
    </source>
</evidence>
<keyword evidence="5" id="KW-1185">Reference proteome</keyword>
<keyword evidence="3" id="KW-0732">Signal</keyword>
<dbReference type="EMBL" id="JAGTJJ010000002">
    <property type="protein sequence ID" value="MDC3980530.1"/>
    <property type="molecule type" value="Genomic_DNA"/>
</dbReference>
<proteinExistence type="predicted"/>
<evidence type="ECO:0000256" key="2">
    <source>
        <dbReference type="SAM" id="Phobius"/>
    </source>
</evidence>
<dbReference type="Proteomes" id="UP001151081">
    <property type="component" value="Unassembled WGS sequence"/>
</dbReference>